<dbReference type="AlphaFoldDB" id="A0A8T2L0B9"/>
<accession>A0A8T2L0B9</accession>
<feature type="compositionally biased region" description="Low complexity" evidence="1">
    <location>
        <begin position="85"/>
        <end position="103"/>
    </location>
</feature>
<evidence type="ECO:0000313" key="2">
    <source>
        <dbReference type="EMBL" id="KAG9264579.1"/>
    </source>
</evidence>
<evidence type="ECO:0000256" key="1">
    <source>
        <dbReference type="SAM" id="MobiDB-lite"/>
    </source>
</evidence>
<sequence length="166" mass="17982">SLVPEAAGGSIGSVDSVGLCFYLQANIKHHRGDEVEVGEPDPEPPGQVEEYEQGSGESFREQSVGSARGAREPQHQVRQSRHQNRGSQPSSPPRQARSPAPGQHGSVPGLTSNRYRSPAALILRPAVTVPHRITNPETPVPDNFLSILHIKASGLFFCLHKIIILY</sequence>
<proteinExistence type="predicted"/>
<feature type="non-terminal residue" evidence="2">
    <location>
        <position position="1"/>
    </location>
</feature>
<protein>
    <submittedName>
        <fullName evidence="2">Uncharacterized protein</fullName>
    </submittedName>
</protein>
<gene>
    <name evidence="2" type="ORF">AMEX_G22865</name>
</gene>
<reference evidence="2 3" key="1">
    <citation type="submission" date="2021-07" db="EMBL/GenBank/DDBJ databases">
        <authorList>
            <person name="Imarazene B."/>
            <person name="Zahm M."/>
            <person name="Klopp C."/>
            <person name="Cabau C."/>
            <person name="Beille S."/>
            <person name="Jouanno E."/>
            <person name="Castinel A."/>
            <person name="Lluch J."/>
            <person name="Gil L."/>
            <person name="Kuchtly C."/>
            <person name="Lopez Roques C."/>
            <person name="Donnadieu C."/>
            <person name="Parrinello H."/>
            <person name="Journot L."/>
            <person name="Du K."/>
            <person name="Schartl M."/>
            <person name="Retaux S."/>
            <person name="Guiguen Y."/>
        </authorList>
    </citation>
    <scope>NUCLEOTIDE SEQUENCE [LARGE SCALE GENOMIC DNA]</scope>
    <source>
        <strain evidence="2">Pach_M1</strain>
        <tissue evidence="2">Testis</tissue>
    </source>
</reference>
<organism evidence="2 3">
    <name type="scientific">Astyanax mexicanus</name>
    <name type="common">Blind cave fish</name>
    <name type="synonym">Astyanax fasciatus mexicanus</name>
    <dbReference type="NCBI Taxonomy" id="7994"/>
    <lineage>
        <taxon>Eukaryota</taxon>
        <taxon>Metazoa</taxon>
        <taxon>Chordata</taxon>
        <taxon>Craniata</taxon>
        <taxon>Vertebrata</taxon>
        <taxon>Euteleostomi</taxon>
        <taxon>Actinopterygii</taxon>
        <taxon>Neopterygii</taxon>
        <taxon>Teleostei</taxon>
        <taxon>Ostariophysi</taxon>
        <taxon>Characiformes</taxon>
        <taxon>Characoidei</taxon>
        <taxon>Acestrorhamphidae</taxon>
        <taxon>Acestrorhamphinae</taxon>
        <taxon>Astyanax</taxon>
    </lineage>
</organism>
<dbReference type="Proteomes" id="UP000752171">
    <property type="component" value="Unassembled WGS sequence"/>
</dbReference>
<dbReference type="EMBL" id="JAICCE010000019">
    <property type="protein sequence ID" value="KAG9264579.1"/>
    <property type="molecule type" value="Genomic_DNA"/>
</dbReference>
<feature type="region of interest" description="Disordered" evidence="1">
    <location>
        <begin position="32"/>
        <end position="113"/>
    </location>
</feature>
<comment type="caution">
    <text evidence="2">The sequence shown here is derived from an EMBL/GenBank/DDBJ whole genome shotgun (WGS) entry which is preliminary data.</text>
</comment>
<evidence type="ECO:0000313" key="3">
    <source>
        <dbReference type="Proteomes" id="UP000752171"/>
    </source>
</evidence>
<name>A0A8T2L0B9_ASTMX</name>